<evidence type="ECO:0000313" key="2">
    <source>
        <dbReference type="EMBL" id="KAB1201385.1"/>
    </source>
</evidence>
<dbReference type="Proteomes" id="UP000516437">
    <property type="component" value="Unassembled WGS sequence"/>
</dbReference>
<dbReference type="EMBL" id="RXIC02000070">
    <property type="protein sequence ID" value="KAB1201385.1"/>
    <property type="molecule type" value="Genomic_DNA"/>
</dbReference>
<name>A0A6A1ULV4_9ROSI</name>
<dbReference type="AlphaFoldDB" id="A0A6A1ULV4"/>
<protein>
    <recommendedName>
        <fullName evidence="1">RNase H type-1 domain-containing protein</fullName>
    </recommendedName>
</protein>
<organism evidence="2 3">
    <name type="scientific">Morella rubra</name>
    <name type="common">Chinese bayberry</name>
    <dbReference type="NCBI Taxonomy" id="262757"/>
    <lineage>
        <taxon>Eukaryota</taxon>
        <taxon>Viridiplantae</taxon>
        <taxon>Streptophyta</taxon>
        <taxon>Embryophyta</taxon>
        <taxon>Tracheophyta</taxon>
        <taxon>Spermatophyta</taxon>
        <taxon>Magnoliopsida</taxon>
        <taxon>eudicotyledons</taxon>
        <taxon>Gunneridae</taxon>
        <taxon>Pentapetalae</taxon>
        <taxon>rosids</taxon>
        <taxon>fabids</taxon>
        <taxon>Fagales</taxon>
        <taxon>Myricaceae</taxon>
        <taxon>Morella</taxon>
    </lineage>
</organism>
<dbReference type="InterPro" id="IPR002156">
    <property type="entry name" value="RNaseH_domain"/>
</dbReference>
<dbReference type="GO" id="GO:0004523">
    <property type="term" value="F:RNA-DNA hybrid ribonuclease activity"/>
    <property type="evidence" value="ECO:0007669"/>
    <property type="project" value="InterPro"/>
</dbReference>
<accession>A0A6A1ULV4</accession>
<proteinExistence type="predicted"/>
<gene>
    <name evidence="2" type="ORF">CJ030_MR0G003775</name>
</gene>
<dbReference type="Pfam" id="PF13456">
    <property type="entry name" value="RVT_3"/>
    <property type="match status" value="1"/>
</dbReference>
<evidence type="ECO:0000259" key="1">
    <source>
        <dbReference type="Pfam" id="PF13456"/>
    </source>
</evidence>
<comment type="caution">
    <text evidence="2">The sequence shown here is derived from an EMBL/GenBank/DDBJ whole genome shotgun (WGS) entry which is preliminary data.</text>
</comment>
<keyword evidence="3" id="KW-1185">Reference proteome</keyword>
<evidence type="ECO:0000313" key="3">
    <source>
        <dbReference type="Proteomes" id="UP000516437"/>
    </source>
</evidence>
<feature type="domain" description="RNase H type-1" evidence="1">
    <location>
        <begin position="41"/>
        <end position="83"/>
    </location>
</feature>
<dbReference type="GO" id="GO:0003676">
    <property type="term" value="F:nucleic acid binding"/>
    <property type="evidence" value="ECO:0007669"/>
    <property type="project" value="InterPro"/>
</dbReference>
<reference evidence="2 3" key="1">
    <citation type="journal article" date="2019" name="Plant Biotechnol. J.">
        <title>The red bayberry genome and genetic basis of sex determination.</title>
        <authorList>
            <person name="Jia H.M."/>
            <person name="Jia H.J."/>
            <person name="Cai Q.L."/>
            <person name="Wang Y."/>
            <person name="Zhao H.B."/>
            <person name="Yang W.F."/>
            <person name="Wang G.Y."/>
            <person name="Li Y.H."/>
            <person name="Zhan D.L."/>
            <person name="Shen Y.T."/>
            <person name="Niu Q.F."/>
            <person name="Chang L."/>
            <person name="Qiu J."/>
            <person name="Zhao L."/>
            <person name="Xie H.B."/>
            <person name="Fu W.Y."/>
            <person name="Jin J."/>
            <person name="Li X.W."/>
            <person name="Jiao Y."/>
            <person name="Zhou C.C."/>
            <person name="Tu T."/>
            <person name="Chai C.Y."/>
            <person name="Gao J.L."/>
            <person name="Fan L.J."/>
            <person name="van de Weg E."/>
            <person name="Wang J.Y."/>
            <person name="Gao Z.S."/>
        </authorList>
    </citation>
    <scope>NUCLEOTIDE SEQUENCE [LARGE SCALE GENOMIC DNA]</scope>
    <source>
        <tissue evidence="2">Leaves</tissue>
    </source>
</reference>
<sequence>MAYPKNKGEENDEQLLAARLLAWSPLLMKEQFNVKFVSKITLESNLDMEVQRIRGFLKKSPQWSVGWISRKQNKLAHSIAKWAMQSQYFGMEALGLIPRLEQKKEAMEELITAFARAKPQRR</sequence>